<keyword evidence="6" id="KW-0969">Cilium</keyword>
<dbReference type="AlphaFoldDB" id="A0A0K1PHX4"/>
<dbReference type="Pfam" id="PF04539">
    <property type="entry name" value="Sigma70_r3"/>
    <property type="match status" value="1"/>
</dbReference>
<feature type="domain" description="RNA polymerase sigma-70" evidence="5">
    <location>
        <begin position="196"/>
        <end position="222"/>
    </location>
</feature>
<dbReference type="NCBIfam" id="TIGR02937">
    <property type="entry name" value="sigma70-ECF"/>
    <property type="match status" value="1"/>
</dbReference>
<dbReference type="GO" id="GO:0016987">
    <property type="term" value="F:sigma factor activity"/>
    <property type="evidence" value="ECO:0007669"/>
    <property type="project" value="UniProtKB-KW"/>
</dbReference>
<dbReference type="InterPro" id="IPR013325">
    <property type="entry name" value="RNA_pol_sigma_r2"/>
</dbReference>
<dbReference type="SUPFAM" id="SSF88946">
    <property type="entry name" value="Sigma2 domain of RNA polymerase sigma factors"/>
    <property type="match status" value="1"/>
</dbReference>
<evidence type="ECO:0000256" key="4">
    <source>
        <dbReference type="ARBA" id="ARBA00023163"/>
    </source>
</evidence>
<keyword evidence="4" id="KW-0804">Transcription</keyword>
<dbReference type="Gene3D" id="1.20.140.160">
    <property type="match status" value="1"/>
</dbReference>
<keyword evidence="7" id="KW-1185">Reference proteome</keyword>
<dbReference type="Gene3D" id="1.10.1740.10">
    <property type="match status" value="1"/>
</dbReference>
<dbReference type="Pfam" id="PF04542">
    <property type="entry name" value="Sigma70_r2"/>
    <property type="match status" value="1"/>
</dbReference>
<dbReference type="STRING" id="1391653.AKJ08_3393"/>
<accession>A0A0K1PHX4</accession>
<evidence type="ECO:0000313" key="6">
    <source>
        <dbReference type="EMBL" id="AKU93006.1"/>
    </source>
</evidence>
<keyword evidence="2" id="KW-0731">Sigma factor</keyword>
<dbReference type="CDD" id="cd06171">
    <property type="entry name" value="Sigma70_r4"/>
    <property type="match status" value="1"/>
</dbReference>
<protein>
    <submittedName>
        <fullName evidence="6">RNA polymerase sigma factor for flagellar operon</fullName>
    </submittedName>
</protein>
<dbReference type="EMBL" id="CP012332">
    <property type="protein sequence ID" value="AKU93006.1"/>
    <property type="molecule type" value="Genomic_DNA"/>
</dbReference>
<evidence type="ECO:0000256" key="3">
    <source>
        <dbReference type="ARBA" id="ARBA00023125"/>
    </source>
</evidence>
<dbReference type="GO" id="GO:0006352">
    <property type="term" value="P:DNA-templated transcription initiation"/>
    <property type="evidence" value="ECO:0007669"/>
    <property type="project" value="InterPro"/>
</dbReference>
<dbReference type="InterPro" id="IPR007630">
    <property type="entry name" value="RNA_pol_sigma70_r4"/>
</dbReference>
<evidence type="ECO:0000313" key="7">
    <source>
        <dbReference type="Proteomes" id="UP000055590"/>
    </source>
</evidence>
<gene>
    <name evidence="6" type="ORF">AKJ08_3393</name>
</gene>
<dbReference type="GO" id="GO:0003677">
    <property type="term" value="F:DNA binding"/>
    <property type="evidence" value="ECO:0007669"/>
    <property type="project" value="UniProtKB-KW"/>
</dbReference>
<dbReference type="PRINTS" id="PR00046">
    <property type="entry name" value="SIGMA70FCT"/>
</dbReference>
<reference evidence="6 7" key="1">
    <citation type="submission" date="2015-08" db="EMBL/GenBank/DDBJ databases">
        <authorList>
            <person name="Babu N.S."/>
            <person name="Beckwith C.J."/>
            <person name="Beseler K.G."/>
            <person name="Brison A."/>
            <person name="Carone J.V."/>
            <person name="Caskin T.P."/>
            <person name="Diamond M."/>
            <person name="Durham M.E."/>
            <person name="Foxe J.M."/>
            <person name="Go M."/>
            <person name="Henderson B.A."/>
            <person name="Jones I.B."/>
            <person name="McGettigan J.A."/>
            <person name="Micheletti S.J."/>
            <person name="Nasrallah M.E."/>
            <person name="Ortiz D."/>
            <person name="Piller C.R."/>
            <person name="Privatt S.R."/>
            <person name="Schneider S.L."/>
            <person name="Sharp S."/>
            <person name="Smith T.C."/>
            <person name="Stanton J.D."/>
            <person name="Ullery H.E."/>
            <person name="Wilson R.J."/>
            <person name="Serrano M.G."/>
            <person name="Buck G."/>
            <person name="Lee V."/>
            <person name="Wang Y."/>
            <person name="Carvalho R."/>
            <person name="Voegtly L."/>
            <person name="Shi R."/>
            <person name="Duckworth R."/>
            <person name="Johnson A."/>
            <person name="Loviza R."/>
            <person name="Walstead R."/>
            <person name="Shah Z."/>
            <person name="Kiflezghi M."/>
            <person name="Wade K."/>
            <person name="Ball S.L."/>
            <person name="Bradley K.W."/>
            <person name="Asai D.J."/>
            <person name="Bowman C.A."/>
            <person name="Russell D.A."/>
            <person name="Pope W.H."/>
            <person name="Jacobs-Sera D."/>
            <person name="Hendrix R.W."/>
            <person name="Hatfull G.F."/>
        </authorList>
    </citation>
    <scope>NUCLEOTIDE SEQUENCE [LARGE SCALE GENOMIC DNA]</scope>
    <source>
        <strain evidence="6 7">DSM 27710</strain>
    </source>
</reference>
<dbReference type="InterPro" id="IPR014284">
    <property type="entry name" value="RNA_pol_sigma-70_dom"/>
</dbReference>
<dbReference type="InterPro" id="IPR007624">
    <property type="entry name" value="RNA_pol_sigma70_r3"/>
</dbReference>
<keyword evidence="1" id="KW-0805">Transcription regulation</keyword>
<keyword evidence="6" id="KW-0282">Flagellum</keyword>
<dbReference type="PANTHER" id="PTHR30385:SF7">
    <property type="entry name" value="RNA POLYMERASE SIGMA FACTOR FLIA"/>
    <property type="match status" value="1"/>
</dbReference>
<proteinExistence type="predicted"/>
<dbReference type="NCBIfam" id="TIGR02479">
    <property type="entry name" value="FliA_WhiG"/>
    <property type="match status" value="1"/>
</dbReference>
<dbReference type="KEGG" id="vin:AKJ08_3393"/>
<dbReference type="SUPFAM" id="SSF88659">
    <property type="entry name" value="Sigma3 and sigma4 domains of RNA polymerase sigma factors"/>
    <property type="match status" value="2"/>
</dbReference>
<dbReference type="GO" id="GO:0003899">
    <property type="term" value="F:DNA-directed RNA polymerase activity"/>
    <property type="evidence" value="ECO:0007669"/>
    <property type="project" value="InterPro"/>
</dbReference>
<dbReference type="InterPro" id="IPR013324">
    <property type="entry name" value="RNA_pol_sigma_r3/r4-like"/>
</dbReference>
<name>A0A0K1PHX4_9BACT</name>
<dbReference type="InterPro" id="IPR000943">
    <property type="entry name" value="RNA_pol_sigma70"/>
</dbReference>
<dbReference type="PANTHER" id="PTHR30385">
    <property type="entry name" value="SIGMA FACTOR F FLAGELLAR"/>
    <property type="match status" value="1"/>
</dbReference>
<evidence type="ECO:0000256" key="1">
    <source>
        <dbReference type="ARBA" id="ARBA00023015"/>
    </source>
</evidence>
<dbReference type="Pfam" id="PF04545">
    <property type="entry name" value="Sigma70_r4"/>
    <property type="match status" value="1"/>
</dbReference>
<keyword evidence="3" id="KW-0238">DNA-binding</keyword>
<dbReference type="OrthoDB" id="9799825at2"/>
<dbReference type="Proteomes" id="UP000055590">
    <property type="component" value="Chromosome"/>
</dbReference>
<dbReference type="InterPro" id="IPR007627">
    <property type="entry name" value="RNA_pol_sigma70_r2"/>
</dbReference>
<keyword evidence="6" id="KW-0966">Cell projection</keyword>
<sequence>MRRVHALYATEGGDARALITRYGASIDRHARRLAARTGDATLFDDLWSAGAVGLLDAARRFDAGRDIRFESYAEHRIRGAMIDELRRHDHLPRRLRDDLDRVHAARTRLEATLGREPTLDELAAALGIEADALAEMEALTLPPLPLMEDAPLRAEEVPADERIVAAERSERLAAAIARLPERLQLVMSLLYAESLTNKEVAGILEVSEARVSQLHSDAIKRLRADLASES</sequence>
<dbReference type="InterPro" id="IPR012845">
    <property type="entry name" value="RNA_pol_sigma_FliA_WhiG"/>
</dbReference>
<evidence type="ECO:0000256" key="2">
    <source>
        <dbReference type="ARBA" id="ARBA00023082"/>
    </source>
</evidence>
<organism evidence="6 7">
    <name type="scientific">Vulgatibacter incomptus</name>
    <dbReference type="NCBI Taxonomy" id="1391653"/>
    <lineage>
        <taxon>Bacteria</taxon>
        <taxon>Pseudomonadati</taxon>
        <taxon>Myxococcota</taxon>
        <taxon>Myxococcia</taxon>
        <taxon>Myxococcales</taxon>
        <taxon>Cystobacterineae</taxon>
        <taxon>Vulgatibacteraceae</taxon>
        <taxon>Vulgatibacter</taxon>
    </lineage>
</organism>
<dbReference type="RefSeq" id="WP_050727088.1">
    <property type="nucleotide sequence ID" value="NZ_CP012332.1"/>
</dbReference>
<evidence type="ECO:0000259" key="5">
    <source>
        <dbReference type="PROSITE" id="PS00716"/>
    </source>
</evidence>
<dbReference type="PROSITE" id="PS00716">
    <property type="entry name" value="SIGMA70_2"/>
    <property type="match status" value="1"/>
</dbReference>